<name>A0A1B0C371_9MUSC</name>
<evidence type="ECO:0000313" key="3">
    <source>
        <dbReference type="Proteomes" id="UP000092460"/>
    </source>
</evidence>
<evidence type="ECO:0000256" key="1">
    <source>
        <dbReference type="SAM" id="Phobius"/>
    </source>
</evidence>
<keyword evidence="3" id="KW-1185">Reference proteome</keyword>
<evidence type="ECO:0000313" key="2">
    <source>
        <dbReference type="EnsemblMetazoa" id="GPPI047864-PA"/>
    </source>
</evidence>
<keyword evidence="1" id="KW-0812">Transmembrane</keyword>
<dbReference type="EMBL" id="JXJN01024849">
    <property type="status" value="NOT_ANNOTATED_CDS"/>
    <property type="molecule type" value="Genomic_DNA"/>
</dbReference>
<protein>
    <submittedName>
        <fullName evidence="2">Uncharacterized protein</fullName>
    </submittedName>
</protein>
<reference evidence="3" key="1">
    <citation type="submission" date="2015-01" db="EMBL/GenBank/DDBJ databases">
        <authorList>
            <person name="Aksoy S."/>
            <person name="Warren W."/>
            <person name="Wilson R.K."/>
        </authorList>
    </citation>
    <scope>NUCLEOTIDE SEQUENCE [LARGE SCALE GENOMIC DNA]</scope>
    <source>
        <strain evidence="3">IAEA</strain>
    </source>
</reference>
<dbReference type="Proteomes" id="UP000092460">
    <property type="component" value="Unassembled WGS sequence"/>
</dbReference>
<organism evidence="2 3">
    <name type="scientific">Glossina palpalis gambiensis</name>
    <dbReference type="NCBI Taxonomy" id="67801"/>
    <lineage>
        <taxon>Eukaryota</taxon>
        <taxon>Metazoa</taxon>
        <taxon>Ecdysozoa</taxon>
        <taxon>Arthropoda</taxon>
        <taxon>Hexapoda</taxon>
        <taxon>Insecta</taxon>
        <taxon>Pterygota</taxon>
        <taxon>Neoptera</taxon>
        <taxon>Endopterygota</taxon>
        <taxon>Diptera</taxon>
        <taxon>Brachycera</taxon>
        <taxon>Muscomorpha</taxon>
        <taxon>Hippoboscoidea</taxon>
        <taxon>Glossinidae</taxon>
        <taxon>Glossina</taxon>
    </lineage>
</organism>
<dbReference type="VEuPathDB" id="VectorBase:GPPI047864"/>
<accession>A0A1B0C371</accession>
<dbReference type="EMBL" id="JXJN01024850">
    <property type="status" value="NOT_ANNOTATED_CDS"/>
    <property type="molecule type" value="Genomic_DNA"/>
</dbReference>
<reference evidence="2" key="2">
    <citation type="submission" date="2020-05" db="UniProtKB">
        <authorList>
            <consortium name="EnsemblMetazoa"/>
        </authorList>
    </citation>
    <scope>IDENTIFICATION</scope>
    <source>
        <strain evidence="2">IAEA</strain>
    </source>
</reference>
<feature type="transmembrane region" description="Helical" evidence="1">
    <location>
        <begin position="42"/>
        <end position="68"/>
    </location>
</feature>
<proteinExistence type="predicted"/>
<dbReference type="EnsemblMetazoa" id="GPPI047864-RA">
    <property type="protein sequence ID" value="GPPI047864-PA"/>
    <property type="gene ID" value="GPPI047864"/>
</dbReference>
<keyword evidence="1" id="KW-0472">Membrane</keyword>
<keyword evidence="1" id="KW-1133">Transmembrane helix</keyword>
<sequence length="210" mass="23834">MGAGRRLVPSRSIYQNLRSVTCRNETVQVTRRRPQKCLSQQLFNIIANSLVIAGNIVASIVTATITILSATTGALALGIHLAPEEHQTLLRSEPEHPVSLLDNDNRTLLNKHSSMHLCMRTHTIHNDLIYVEPKQFNYLCFRKEIFSLKYRSNEPLSFYERVDRVKLYGAFLNRHTLLLASSSRRPLTHQVAQPAIAEPLKLKTPHGKFT</sequence>
<dbReference type="AlphaFoldDB" id="A0A1B0C371"/>